<dbReference type="EMBL" id="JABCRI010000005">
    <property type="protein sequence ID" value="KAF8405822.1"/>
    <property type="molecule type" value="Genomic_DNA"/>
</dbReference>
<dbReference type="Pfam" id="PF02668">
    <property type="entry name" value="TauD"/>
    <property type="match status" value="1"/>
</dbReference>
<comment type="caution">
    <text evidence="3">The sequence shown here is derived from an EMBL/GenBank/DDBJ whole genome shotgun (WGS) entry which is preliminary data.</text>
</comment>
<dbReference type="Gene3D" id="3.60.130.10">
    <property type="entry name" value="Clavaminate synthase-like"/>
    <property type="match status" value="1"/>
</dbReference>
<dbReference type="GO" id="GO:0016491">
    <property type="term" value="F:oxidoreductase activity"/>
    <property type="evidence" value="ECO:0007669"/>
    <property type="project" value="UniProtKB-KW"/>
</dbReference>
<gene>
    <name evidence="3" type="ORF">HHK36_007899</name>
</gene>
<dbReference type="InterPro" id="IPR050411">
    <property type="entry name" value="AlphaKG_dependent_hydroxylases"/>
</dbReference>
<dbReference type="OrthoDB" id="408743at2759"/>
<organism evidence="3 4">
    <name type="scientific">Tetracentron sinense</name>
    <name type="common">Spur-leaf</name>
    <dbReference type="NCBI Taxonomy" id="13715"/>
    <lineage>
        <taxon>Eukaryota</taxon>
        <taxon>Viridiplantae</taxon>
        <taxon>Streptophyta</taxon>
        <taxon>Embryophyta</taxon>
        <taxon>Tracheophyta</taxon>
        <taxon>Spermatophyta</taxon>
        <taxon>Magnoliopsida</taxon>
        <taxon>Trochodendrales</taxon>
        <taxon>Trochodendraceae</taxon>
        <taxon>Tetracentron</taxon>
    </lineage>
</organism>
<dbReference type="SUPFAM" id="SSF51197">
    <property type="entry name" value="Clavaminate synthase-like"/>
    <property type="match status" value="1"/>
</dbReference>
<dbReference type="InterPro" id="IPR042098">
    <property type="entry name" value="TauD-like_sf"/>
</dbReference>
<dbReference type="AlphaFoldDB" id="A0A834ZFI0"/>
<accession>A0A834ZFI0</accession>
<dbReference type="InterPro" id="IPR003819">
    <property type="entry name" value="TauD/TfdA-like"/>
</dbReference>
<keyword evidence="1" id="KW-0560">Oxidoreductase</keyword>
<evidence type="ECO:0000313" key="4">
    <source>
        <dbReference type="Proteomes" id="UP000655225"/>
    </source>
</evidence>
<dbReference type="PANTHER" id="PTHR10696:SF21">
    <property type="entry name" value="TAUD_TFDA-LIKE DOMAIN-CONTAINING PROTEIN"/>
    <property type="match status" value="1"/>
</dbReference>
<evidence type="ECO:0000313" key="3">
    <source>
        <dbReference type="EMBL" id="KAF8405822.1"/>
    </source>
</evidence>
<keyword evidence="4" id="KW-1185">Reference proteome</keyword>
<dbReference type="Proteomes" id="UP000655225">
    <property type="component" value="Unassembled WGS sequence"/>
</dbReference>
<reference evidence="3 4" key="1">
    <citation type="submission" date="2020-04" db="EMBL/GenBank/DDBJ databases">
        <title>Plant Genome Project.</title>
        <authorList>
            <person name="Zhang R.-G."/>
        </authorList>
    </citation>
    <scope>NUCLEOTIDE SEQUENCE [LARGE SCALE GENOMIC DNA]</scope>
    <source>
        <strain evidence="3">YNK0</strain>
        <tissue evidence="3">Leaf</tissue>
    </source>
</reference>
<proteinExistence type="predicted"/>
<protein>
    <recommendedName>
        <fullName evidence="2">TauD/TfdA-like domain-containing protein</fullName>
    </recommendedName>
</protein>
<sequence>MVRGKREWLCELLQCHSAILFRGFGVSSPQDFGRVVGAFDWEEMGYIGATTRLKVTDRVHTANEAPLDQLINFHHEMALLKQFPSKIFFFCSQPSPEGGETSIVPSHLIVEKMEERMPEFVAKLSEIGFIHVLKTAKENDSNTVISKTWKWLLKTEDEAEAEKRYAKLRKLE</sequence>
<evidence type="ECO:0000256" key="1">
    <source>
        <dbReference type="ARBA" id="ARBA00023002"/>
    </source>
</evidence>
<dbReference type="PANTHER" id="PTHR10696">
    <property type="entry name" value="GAMMA-BUTYROBETAINE HYDROXYLASE-RELATED"/>
    <property type="match status" value="1"/>
</dbReference>
<dbReference type="OMA" id="HHEIALM"/>
<name>A0A834ZFI0_TETSI</name>
<evidence type="ECO:0000259" key="2">
    <source>
        <dbReference type="Pfam" id="PF02668"/>
    </source>
</evidence>
<feature type="domain" description="TauD/TfdA-like" evidence="2">
    <location>
        <begin position="6"/>
        <end position="127"/>
    </location>
</feature>